<name>A0A1G1WX06_9BACT</name>
<proteinExistence type="predicted"/>
<keyword evidence="1" id="KW-0378">Hydrolase</keyword>
<dbReference type="Gene3D" id="2.70.40.10">
    <property type="match status" value="1"/>
</dbReference>
<dbReference type="AlphaFoldDB" id="A0A1G1WX06"/>
<dbReference type="Proteomes" id="UP000177718">
    <property type="component" value="Unassembled WGS sequence"/>
</dbReference>
<dbReference type="GO" id="GO:0006229">
    <property type="term" value="P:dUTP biosynthetic process"/>
    <property type="evidence" value="ECO:0007669"/>
    <property type="project" value="InterPro"/>
</dbReference>
<organism evidence="3 4">
    <name type="scientific">Candidatus Woykebacteria bacterium RIFCSPLOWO2_01_FULL_43_14</name>
    <dbReference type="NCBI Taxonomy" id="1802605"/>
    <lineage>
        <taxon>Bacteria</taxon>
        <taxon>Candidatus Woykeibacteriota</taxon>
    </lineage>
</organism>
<keyword evidence="2" id="KW-0546">Nucleotide metabolism</keyword>
<dbReference type="InterPro" id="IPR036157">
    <property type="entry name" value="dUTPase-like_sf"/>
</dbReference>
<gene>
    <name evidence="3" type="ORF">A3A61_03135</name>
</gene>
<evidence type="ECO:0000256" key="2">
    <source>
        <dbReference type="ARBA" id="ARBA00023080"/>
    </source>
</evidence>
<dbReference type="STRING" id="1802605.A3A61_03135"/>
<dbReference type="InterPro" id="IPR033704">
    <property type="entry name" value="dUTPase_trimeric"/>
</dbReference>
<dbReference type="CDD" id="cd07557">
    <property type="entry name" value="trimeric_dUTPase"/>
    <property type="match status" value="1"/>
</dbReference>
<accession>A0A1G1WX06</accession>
<dbReference type="SUPFAM" id="SSF51283">
    <property type="entry name" value="dUTPase-like"/>
    <property type="match status" value="1"/>
</dbReference>
<dbReference type="PANTHER" id="PTHR42680">
    <property type="entry name" value="DCTP DEAMINASE"/>
    <property type="match status" value="1"/>
</dbReference>
<dbReference type="Pfam" id="PF22769">
    <property type="entry name" value="DCD"/>
    <property type="match status" value="1"/>
</dbReference>
<dbReference type="PANTHER" id="PTHR42680:SF3">
    <property type="entry name" value="DCTP DEAMINASE"/>
    <property type="match status" value="1"/>
</dbReference>
<dbReference type="NCBIfam" id="TIGR02274">
    <property type="entry name" value="dCTP_deam"/>
    <property type="match status" value="1"/>
</dbReference>
<reference evidence="3 4" key="1">
    <citation type="journal article" date="2016" name="Nat. Commun.">
        <title>Thousands of microbial genomes shed light on interconnected biogeochemical processes in an aquifer system.</title>
        <authorList>
            <person name="Anantharaman K."/>
            <person name="Brown C.T."/>
            <person name="Hug L.A."/>
            <person name="Sharon I."/>
            <person name="Castelle C.J."/>
            <person name="Probst A.J."/>
            <person name="Thomas B.C."/>
            <person name="Singh A."/>
            <person name="Wilkins M.J."/>
            <person name="Karaoz U."/>
            <person name="Brodie E.L."/>
            <person name="Williams K.H."/>
            <person name="Hubbard S.S."/>
            <person name="Banfield J.F."/>
        </authorList>
    </citation>
    <scope>NUCLEOTIDE SEQUENCE [LARGE SCALE GENOMIC DNA]</scope>
</reference>
<dbReference type="InterPro" id="IPR011962">
    <property type="entry name" value="dCTP_deaminase"/>
</dbReference>
<evidence type="ECO:0000256" key="1">
    <source>
        <dbReference type="ARBA" id="ARBA00022801"/>
    </source>
</evidence>
<sequence>MVLSKQTIQRLFNAQKIKIAPFDQSLLGDCSYNLQLDDIAVYPDTGDERKLGKDFHLLPGEFVLINTKEYIELPNYLIGHISSRSSTARLGLLVDFGAELIQPGHVGKICLEIKNLSAKPVLLQPGLSIAQVYFEFIDSEEQGEGNPYQNDEKPELSRLCQEIKM</sequence>
<protein>
    <submittedName>
        <fullName evidence="3">dCTP deaminase</fullName>
    </submittedName>
</protein>
<evidence type="ECO:0000313" key="3">
    <source>
        <dbReference type="EMBL" id="OGY31880.1"/>
    </source>
</evidence>
<dbReference type="GO" id="GO:0008829">
    <property type="term" value="F:dCTP deaminase activity"/>
    <property type="evidence" value="ECO:0007669"/>
    <property type="project" value="InterPro"/>
</dbReference>
<comment type="caution">
    <text evidence="3">The sequence shown here is derived from an EMBL/GenBank/DDBJ whole genome shotgun (WGS) entry which is preliminary data.</text>
</comment>
<dbReference type="EMBL" id="MHDB01000022">
    <property type="protein sequence ID" value="OGY31880.1"/>
    <property type="molecule type" value="Genomic_DNA"/>
</dbReference>
<evidence type="ECO:0000313" key="4">
    <source>
        <dbReference type="Proteomes" id="UP000177718"/>
    </source>
</evidence>